<dbReference type="CDD" id="cd13585">
    <property type="entry name" value="PBP2_TMBP_like"/>
    <property type="match status" value="1"/>
</dbReference>
<protein>
    <recommendedName>
        <fullName evidence="2">ABC transporter-binding protein</fullName>
    </recommendedName>
</protein>
<dbReference type="Pfam" id="PF01547">
    <property type="entry name" value="SBP_bac_1"/>
    <property type="match status" value="1"/>
</dbReference>
<evidence type="ECO:0000313" key="1">
    <source>
        <dbReference type="EMBL" id="MPM04004.1"/>
    </source>
</evidence>
<dbReference type="PANTHER" id="PTHR43649">
    <property type="entry name" value="ARABINOSE-BINDING PROTEIN-RELATED"/>
    <property type="match status" value="1"/>
</dbReference>
<dbReference type="Gene3D" id="3.40.190.10">
    <property type="entry name" value="Periplasmic binding protein-like II"/>
    <property type="match status" value="2"/>
</dbReference>
<dbReference type="InterPro" id="IPR050490">
    <property type="entry name" value="Bact_solute-bd_prot1"/>
</dbReference>
<evidence type="ECO:0008006" key="2">
    <source>
        <dbReference type="Google" id="ProtNLM"/>
    </source>
</evidence>
<sequence>MKTRNVLVVMALVFCLAFPLFAQGTAEAAPKQEIRVLLANHPYGELLKTKIPEFEAKTGIKVNYESLQESQLTNKLTTEFATKSSTVDVFMTRPLQEGLMFIKNGWYEGLDSYNFADYPTNSVDIGRKDGKAYIVPLVTEWQVLYYRKDLFKKAGLSVPTNFTELEAAAKALNKDGVAGFASRGKGAAAVTQLSSYVYNFGGRYLDGGKAVFDSPEALEAIRYYGRLLGNYGPQGVTSMSWENVMPVFQAGKVAMWTDASVFYGQIVDPAKTQIPAADIGVAQLPRGPKGDSPFIVVSWGMAMSSASKNKDAAKQFLDWATSKELAIEGMLSNITMARDSAWADAEVRKIMNPGLVETQAHAAKNGYPYDRPFMSSVGQARDLIGEVIIESINTKGTSAKLASLAQEKVKAVDELLKTDGEYGL</sequence>
<dbReference type="EMBL" id="VSSQ01001000">
    <property type="protein sequence ID" value="MPM04004.1"/>
    <property type="molecule type" value="Genomic_DNA"/>
</dbReference>
<gene>
    <name evidence="1" type="ORF">SDC9_50271</name>
</gene>
<dbReference type="SUPFAM" id="SSF53850">
    <property type="entry name" value="Periplasmic binding protein-like II"/>
    <property type="match status" value="1"/>
</dbReference>
<dbReference type="InterPro" id="IPR006059">
    <property type="entry name" value="SBP"/>
</dbReference>
<proteinExistence type="predicted"/>
<organism evidence="1">
    <name type="scientific">bioreactor metagenome</name>
    <dbReference type="NCBI Taxonomy" id="1076179"/>
    <lineage>
        <taxon>unclassified sequences</taxon>
        <taxon>metagenomes</taxon>
        <taxon>ecological metagenomes</taxon>
    </lineage>
</organism>
<dbReference type="PANTHER" id="PTHR43649:SF12">
    <property type="entry name" value="DIACETYLCHITOBIOSE BINDING PROTEIN DASA"/>
    <property type="match status" value="1"/>
</dbReference>
<name>A0A644WNZ7_9ZZZZ</name>
<comment type="caution">
    <text evidence="1">The sequence shown here is derived from an EMBL/GenBank/DDBJ whole genome shotgun (WGS) entry which is preliminary data.</text>
</comment>
<dbReference type="AlphaFoldDB" id="A0A644WNZ7"/>
<reference evidence="1" key="1">
    <citation type="submission" date="2019-08" db="EMBL/GenBank/DDBJ databases">
        <authorList>
            <person name="Kucharzyk K."/>
            <person name="Murdoch R.W."/>
            <person name="Higgins S."/>
            <person name="Loffler F."/>
        </authorList>
    </citation>
    <scope>NUCLEOTIDE SEQUENCE</scope>
</reference>
<accession>A0A644WNZ7</accession>